<sequence>MKQNDRGDAIPKAMKRDIPGTPERVGRKRPEADAATSRSKAPPTTSSEQSPRPQADAAQDEQVAPSAGARWWMERAKAMEGKIAELETKLSAADEQVMRLSASAAAAESNLLSRAESDRMAARTAEARAQSEIIKVMTRLQDANQEAKRYAHEAEWLRTVYVLMHDRPRWWFLMSDAWRSIKIRRRLRRRGLFDAEAYLTLYPDVAGAGIDPLIHYISHGLAEGRSNGID</sequence>
<gene>
    <name evidence="3" type="ORF">SBA_ch1_36210</name>
</gene>
<feature type="compositionally biased region" description="Basic and acidic residues" evidence="2">
    <location>
        <begin position="1"/>
        <end position="32"/>
    </location>
</feature>
<feature type="coiled-coil region" evidence="1">
    <location>
        <begin position="76"/>
        <end position="146"/>
    </location>
</feature>
<organism evidence="3 4">
    <name type="scientific">Sphingomonas bisphenolicum</name>
    <dbReference type="NCBI Taxonomy" id="296544"/>
    <lineage>
        <taxon>Bacteria</taxon>
        <taxon>Pseudomonadati</taxon>
        <taxon>Pseudomonadota</taxon>
        <taxon>Alphaproteobacteria</taxon>
        <taxon>Sphingomonadales</taxon>
        <taxon>Sphingomonadaceae</taxon>
        <taxon>Sphingomonas</taxon>
    </lineage>
</organism>
<keyword evidence="4" id="KW-1185">Reference proteome</keyword>
<feature type="region of interest" description="Disordered" evidence="2">
    <location>
        <begin position="1"/>
        <end position="66"/>
    </location>
</feature>
<keyword evidence="1" id="KW-0175">Coiled coil</keyword>
<name>A0ABM7G6F4_9SPHN</name>
<evidence type="ECO:0000313" key="3">
    <source>
        <dbReference type="EMBL" id="BBF71421.1"/>
    </source>
</evidence>
<evidence type="ECO:0000313" key="4">
    <source>
        <dbReference type="Proteomes" id="UP001059971"/>
    </source>
</evidence>
<dbReference type="EMBL" id="AP018817">
    <property type="protein sequence ID" value="BBF71421.1"/>
    <property type="molecule type" value="Genomic_DNA"/>
</dbReference>
<accession>A0ABM7G6F4</accession>
<reference evidence="3" key="1">
    <citation type="submission" date="2018-07" db="EMBL/GenBank/DDBJ databases">
        <title>Complete genome sequence of Sphingomonas bisphenolicum strain AO1, a bisphenol A degradative bacterium isolated from Japanese farm field.</title>
        <authorList>
            <person name="Murakami M."/>
            <person name="Koh M."/>
            <person name="Koba S."/>
            <person name="Matsumura Y."/>
        </authorList>
    </citation>
    <scope>NUCLEOTIDE SEQUENCE</scope>
    <source>
        <strain evidence="3">AO1</strain>
    </source>
</reference>
<proteinExistence type="predicted"/>
<dbReference type="RefSeq" id="WP_261935433.1">
    <property type="nucleotide sequence ID" value="NZ_AP018817.1"/>
</dbReference>
<dbReference type="Proteomes" id="UP001059971">
    <property type="component" value="Chromosome 1"/>
</dbReference>
<protein>
    <submittedName>
        <fullName evidence="3">Uncharacterized protein</fullName>
    </submittedName>
</protein>
<evidence type="ECO:0000256" key="2">
    <source>
        <dbReference type="SAM" id="MobiDB-lite"/>
    </source>
</evidence>
<evidence type="ECO:0000256" key="1">
    <source>
        <dbReference type="SAM" id="Coils"/>
    </source>
</evidence>
<feature type="compositionally biased region" description="Polar residues" evidence="2">
    <location>
        <begin position="36"/>
        <end position="52"/>
    </location>
</feature>